<dbReference type="GO" id="GO:0016192">
    <property type="term" value="P:vesicle-mediated transport"/>
    <property type="evidence" value="ECO:0007669"/>
    <property type="project" value="TreeGrafter"/>
</dbReference>
<feature type="transmembrane region" description="Helical" evidence="7">
    <location>
        <begin position="138"/>
        <end position="169"/>
    </location>
</feature>
<evidence type="ECO:0000256" key="2">
    <source>
        <dbReference type="ARBA" id="ARBA00004141"/>
    </source>
</evidence>
<evidence type="ECO:0000313" key="10">
    <source>
        <dbReference type="Proteomes" id="UP000541444"/>
    </source>
</evidence>
<sequence length="216" mass="23527">MASPQILPISNNNNGVPQPSSSSITTPAFRAFIARLSDSTRQAFSRRRPWLELIDRTSFNRPDSLTEAASRVRKNFSYFRINYLTLLASVIALSLLSHPFSLFVLLCLLGSWLFLYIFRPSDPPLIVFGRVFSERETLGVLIVLTVVVVFLTNVGSLLISALMVGLAIVCVHGAFRVPEDLFLDEQEPLNAGFLSFIGGAASSAAAAAVPAVAVRV</sequence>
<gene>
    <name evidence="9" type="ORF">GIB67_038910</name>
</gene>
<reference evidence="9 10" key="1">
    <citation type="journal article" date="2020" name="IScience">
        <title>Genome Sequencing of the Endangered Kingdonia uniflora (Circaeasteraceae, Ranunculales) Reveals Potential Mechanisms of Evolutionary Specialization.</title>
        <authorList>
            <person name="Sun Y."/>
            <person name="Deng T."/>
            <person name="Zhang A."/>
            <person name="Moore M.J."/>
            <person name="Landis J.B."/>
            <person name="Lin N."/>
            <person name="Zhang H."/>
            <person name="Zhang X."/>
            <person name="Huang J."/>
            <person name="Zhang X."/>
            <person name="Sun H."/>
            <person name="Wang H."/>
        </authorList>
    </citation>
    <scope>NUCLEOTIDE SEQUENCE [LARGE SCALE GENOMIC DNA]</scope>
    <source>
        <strain evidence="9">TB1705</strain>
        <tissue evidence="9">Leaf</tissue>
    </source>
</reference>
<name>A0A7J7LQ75_9MAGN</name>
<evidence type="ECO:0000256" key="6">
    <source>
        <dbReference type="ARBA" id="ARBA00023136"/>
    </source>
</evidence>
<keyword evidence="4 7" id="KW-0812">Transmembrane</keyword>
<dbReference type="GO" id="GO:0005783">
    <property type="term" value="C:endoplasmic reticulum"/>
    <property type="evidence" value="ECO:0007669"/>
    <property type="project" value="UniProtKB-ARBA"/>
</dbReference>
<evidence type="ECO:0000256" key="3">
    <source>
        <dbReference type="ARBA" id="ARBA00006483"/>
    </source>
</evidence>
<dbReference type="GO" id="GO:0005794">
    <property type="term" value="C:Golgi apparatus"/>
    <property type="evidence" value="ECO:0007669"/>
    <property type="project" value="TreeGrafter"/>
</dbReference>
<feature type="transmembrane region" description="Helical" evidence="7">
    <location>
        <begin position="102"/>
        <end position="118"/>
    </location>
</feature>
<evidence type="ECO:0000256" key="8">
    <source>
        <dbReference type="SAM" id="MobiDB-lite"/>
    </source>
</evidence>
<evidence type="ECO:0000313" key="9">
    <source>
        <dbReference type="EMBL" id="KAF6144811.1"/>
    </source>
</evidence>
<dbReference type="InterPro" id="IPR004895">
    <property type="entry name" value="Prenylated_rab_accept_PRA1"/>
</dbReference>
<keyword evidence="6 7" id="KW-0472">Membrane</keyword>
<dbReference type="AlphaFoldDB" id="A0A7J7LQ75"/>
<dbReference type="PANTHER" id="PTHR19317">
    <property type="entry name" value="PRENYLATED RAB ACCEPTOR 1-RELATED"/>
    <property type="match status" value="1"/>
</dbReference>
<evidence type="ECO:0000256" key="5">
    <source>
        <dbReference type="ARBA" id="ARBA00022989"/>
    </source>
</evidence>
<proteinExistence type="inferred from homology"/>
<organism evidence="9 10">
    <name type="scientific">Kingdonia uniflora</name>
    <dbReference type="NCBI Taxonomy" id="39325"/>
    <lineage>
        <taxon>Eukaryota</taxon>
        <taxon>Viridiplantae</taxon>
        <taxon>Streptophyta</taxon>
        <taxon>Embryophyta</taxon>
        <taxon>Tracheophyta</taxon>
        <taxon>Spermatophyta</taxon>
        <taxon>Magnoliopsida</taxon>
        <taxon>Ranunculales</taxon>
        <taxon>Circaeasteraceae</taxon>
        <taxon>Kingdonia</taxon>
    </lineage>
</organism>
<keyword evidence="10" id="KW-1185">Reference proteome</keyword>
<accession>A0A7J7LQ75</accession>
<keyword evidence="5 7" id="KW-1133">Transmembrane helix</keyword>
<feature type="transmembrane region" description="Helical" evidence="7">
    <location>
        <begin position="189"/>
        <end position="214"/>
    </location>
</feature>
<feature type="compositionally biased region" description="Polar residues" evidence="8">
    <location>
        <begin position="8"/>
        <end position="23"/>
    </location>
</feature>
<comment type="subcellular location">
    <subcellularLocation>
        <location evidence="2 7">Membrane</location>
        <topology evidence="2 7">Multi-pass membrane protein</topology>
    </subcellularLocation>
</comment>
<dbReference type="OrthoDB" id="63113at2759"/>
<dbReference type="EMBL" id="JACGCM010002109">
    <property type="protein sequence ID" value="KAF6144811.1"/>
    <property type="molecule type" value="Genomic_DNA"/>
</dbReference>
<evidence type="ECO:0000256" key="4">
    <source>
        <dbReference type="ARBA" id="ARBA00022692"/>
    </source>
</evidence>
<dbReference type="GO" id="GO:0016020">
    <property type="term" value="C:membrane"/>
    <property type="evidence" value="ECO:0007669"/>
    <property type="project" value="UniProtKB-SubCell"/>
</dbReference>
<evidence type="ECO:0000256" key="7">
    <source>
        <dbReference type="RuleBase" id="RU363107"/>
    </source>
</evidence>
<comment type="caution">
    <text evidence="9">The sequence shown here is derived from an EMBL/GenBank/DDBJ whole genome shotgun (WGS) entry which is preliminary data.</text>
</comment>
<dbReference type="Proteomes" id="UP000541444">
    <property type="component" value="Unassembled WGS sequence"/>
</dbReference>
<feature type="transmembrane region" description="Helical" evidence="7">
    <location>
        <begin position="78"/>
        <end position="96"/>
    </location>
</feature>
<comment type="similarity">
    <text evidence="3 7">Belongs to the PRA1 family.</text>
</comment>
<dbReference type="Pfam" id="PF03208">
    <property type="entry name" value="PRA1"/>
    <property type="match status" value="1"/>
</dbReference>
<comment type="function">
    <text evidence="1 7">May be involved in both secretory and endocytic intracellular trafficking in the endosomal/prevacuolar compartments.</text>
</comment>
<feature type="region of interest" description="Disordered" evidence="8">
    <location>
        <begin position="1"/>
        <end position="23"/>
    </location>
</feature>
<keyword evidence="7" id="KW-0813">Transport</keyword>
<evidence type="ECO:0000256" key="1">
    <source>
        <dbReference type="ARBA" id="ARBA00002501"/>
    </source>
</evidence>
<protein>
    <recommendedName>
        <fullName evidence="7">PRA1 family protein</fullName>
    </recommendedName>
</protein>
<dbReference type="PANTHER" id="PTHR19317:SF0">
    <property type="entry name" value="PRENYLATED RAB ACCEPTOR PROTEIN 1"/>
    <property type="match status" value="1"/>
</dbReference>